<proteinExistence type="predicted"/>
<evidence type="ECO:0000313" key="2">
    <source>
        <dbReference type="EMBL" id="GAN08990.1"/>
    </source>
</evidence>
<dbReference type="Proteomes" id="UP000053815">
    <property type="component" value="Unassembled WGS sequence"/>
</dbReference>
<name>A0A0C9LWR6_9FUNG</name>
<evidence type="ECO:0000256" key="1">
    <source>
        <dbReference type="SAM" id="Phobius"/>
    </source>
</evidence>
<dbReference type="EMBL" id="DF836525">
    <property type="protein sequence ID" value="GAN08990.1"/>
    <property type="molecule type" value="Genomic_DNA"/>
</dbReference>
<sequence>MCQLGGTKIRCWWSLMKASDKTPTLDSVLMVRSLAFIEPSTLVGSSNGGACTTCGFILKTTITPKNHVSGVHNGFVLLILYVFEPLIMSGVVYPYLEYQITAKVNQWECCFDAVPKFGQLGHDNMLKI</sequence>
<keyword evidence="1" id="KW-0812">Transmembrane</keyword>
<keyword evidence="1" id="KW-1133">Transmembrane helix</keyword>
<organism evidence="2">
    <name type="scientific">Mucor ambiguus</name>
    <dbReference type="NCBI Taxonomy" id="91626"/>
    <lineage>
        <taxon>Eukaryota</taxon>
        <taxon>Fungi</taxon>
        <taxon>Fungi incertae sedis</taxon>
        <taxon>Mucoromycota</taxon>
        <taxon>Mucoromycotina</taxon>
        <taxon>Mucoromycetes</taxon>
        <taxon>Mucorales</taxon>
        <taxon>Mucorineae</taxon>
        <taxon>Mucoraceae</taxon>
        <taxon>Mucor</taxon>
    </lineage>
</organism>
<accession>A0A0C9LWR6</accession>
<feature type="transmembrane region" description="Helical" evidence="1">
    <location>
        <begin position="75"/>
        <end position="96"/>
    </location>
</feature>
<gene>
    <name evidence="2" type="ORF">MAM1_0236d08510</name>
</gene>
<protein>
    <submittedName>
        <fullName evidence="2">Uncharacterized protein</fullName>
    </submittedName>
</protein>
<dbReference type="AlphaFoldDB" id="A0A0C9LWR6"/>
<keyword evidence="1" id="KW-0472">Membrane</keyword>
<reference evidence="2" key="1">
    <citation type="submission" date="2014-09" db="EMBL/GenBank/DDBJ databases">
        <title>Draft genome sequence of an oleaginous Mucoromycotina fungus Mucor ambiguus NBRC6742.</title>
        <authorList>
            <person name="Takeda I."/>
            <person name="Yamane N."/>
            <person name="Morita T."/>
            <person name="Tamano K."/>
            <person name="Machida M."/>
            <person name="Baker S."/>
            <person name="Koike H."/>
        </authorList>
    </citation>
    <scope>NUCLEOTIDE SEQUENCE</scope>
    <source>
        <strain evidence="2">NBRC 6742</strain>
    </source>
</reference>
<evidence type="ECO:0000313" key="3">
    <source>
        <dbReference type="Proteomes" id="UP000053815"/>
    </source>
</evidence>
<keyword evidence="3" id="KW-1185">Reference proteome</keyword>